<accession>A0A7S0EXX7</accession>
<organism evidence="2">
    <name type="scientific">Phaeocystis antarctica</name>
    <dbReference type="NCBI Taxonomy" id="33657"/>
    <lineage>
        <taxon>Eukaryota</taxon>
        <taxon>Haptista</taxon>
        <taxon>Haptophyta</taxon>
        <taxon>Prymnesiophyceae</taxon>
        <taxon>Phaeocystales</taxon>
        <taxon>Phaeocystaceae</taxon>
        <taxon>Phaeocystis</taxon>
    </lineage>
</organism>
<protein>
    <submittedName>
        <fullName evidence="2">Uncharacterized protein</fullName>
    </submittedName>
</protein>
<sequence length="287" mass="30746">MPAQPATSPLRQRSPLSCLNNVYTSRFSPKLLRARPSPSSDSATQTSPPTHRDNVYASSYAPKPKPPPGFASSYSAVPQCQVVASQTSPPTHRKLATSKQPTLRPTSITAVEVTQQPSACARLALANWTMSADERALRALTTGFTPRAFHVAEGVPCLGIGKVSTKSAVSKHDAQELNFWMQERSRSKAAARTAMEQGCMLQKPRARHWGAAYLEEEADEETDCETDGEESDEETADGEAFVFVGSSIVDAFQNGSAPPGPRAAERTNPLVAMVLAGFDALRGRGSG</sequence>
<dbReference type="AlphaFoldDB" id="A0A7S0EXX7"/>
<gene>
    <name evidence="2" type="ORF">PANT1444_LOCUS13879</name>
</gene>
<feature type="region of interest" description="Disordered" evidence="1">
    <location>
        <begin position="216"/>
        <end position="235"/>
    </location>
</feature>
<feature type="region of interest" description="Disordered" evidence="1">
    <location>
        <begin position="29"/>
        <end position="102"/>
    </location>
</feature>
<evidence type="ECO:0000256" key="1">
    <source>
        <dbReference type="SAM" id="MobiDB-lite"/>
    </source>
</evidence>
<proteinExistence type="predicted"/>
<evidence type="ECO:0000313" key="2">
    <source>
        <dbReference type="EMBL" id="CAD8496334.1"/>
    </source>
</evidence>
<name>A0A7S0EXX7_9EUKA</name>
<feature type="compositionally biased region" description="Polar residues" evidence="1">
    <location>
        <begin position="72"/>
        <end position="90"/>
    </location>
</feature>
<dbReference type="EMBL" id="HBEP01024487">
    <property type="protein sequence ID" value="CAD8496334.1"/>
    <property type="molecule type" value="Transcribed_RNA"/>
</dbReference>
<feature type="compositionally biased region" description="Polar residues" evidence="1">
    <location>
        <begin position="37"/>
        <end position="49"/>
    </location>
</feature>
<reference evidence="2" key="1">
    <citation type="submission" date="2021-01" db="EMBL/GenBank/DDBJ databases">
        <authorList>
            <person name="Corre E."/>
            <person name="Pelletier E."/>
            <person name="Niang G."/>
            <person name="Scheremetjew M."/>
            <person name="Finn R."/>
            <person name="Kale V."/>
            <person name="Holt S."/>
            <person name="Cochrane G."/>
            <person name="Meng A."/>
            <person name="Brown T."/>
            <person name="Cohen L."/>
        </authorList>
    </citation>
    <scope>NUCLEOTIDE SEQUENCE</scope>
    <source>
        <strain evidence="2">CCMP1374</strain>
    </source>
</reference>